<dbReference type="EMBL" id="QJSP01000003">
    <property type="protein sequence ID" value="PYE19321.1"/>
    <property type="molecule type" value="Genomic_DNA"/>
</dbReference>
<proteinExistence type="inferred from homology"/>
<gene>
    <name evidence="8" type="ORF">DFR67_103233</name>
</gene>
<dbReference type="InterPro" id="IPR012675">
    <property type="entry name" value="Beta-grasp_dom_sf"/>
</dbReference>
<dbReference type="InterPro" id="IPR001041">
    <property type="entry name" value="2Fe-2S_ferredoxin-type"/>
</dbReference>
<dbReference type="Proteomes" id="UP000247591">
    <property type="component" value="Unassembled WGS sequence"/>
</dbReference>
<evidence type="ECO:0000313" key="9">
    <source>
        <dbReference type="Proteomes" id="UP000247591"/>
    </source>
</evidence>
<keyword evidence="4" id="KW-0408">Iron</keyword>
<dbReference type="RefSeq" id="WP_110468535.1">
    <property type="nucleotide sequence ID" value="NZ_QJSP01000003.1"/>
</dbReference>
<dbReference type="PROSITE" id="PS51085">
    <property type="entry name" value="2FE2S_FER_2"/>
    <property type="match status" value="1"/>
</dbReference>
<sequence length="107" mass="11309">MPIVTYVDDAGEAQEIDGQDGDSVMETAVTNGVSGIVGQCGGSLACATCHVYIHQSWRTRTGSASELEEEMLEGALAEHRPESRLSCQIVLDDSLDGLTVTVAPDQL</sequence>
<evidence type="ECO:0000256" key="4">
    <source>
        <dbReference type="ARBA" id="ARBA00023004"/>
    </source>
</evidence>
<dbReference type="CDD" id="cd00207">
    <property type="entry name" value="fer2"/>
    <property type="match status" value="1"/>
</dbReference>
<evidence type="ECO:0000256" key="3">
    <source>
        <dbReference type="ARBA" id="ARBA00022723"/>
    </source>
</evidence>
<dbReference type="PANTHER" id="PTHR23426:SF65">
    <property type="entry name" value="FERREDOXIN-2, MITOCHONDRIAL"/>
    <property type="match status" value="1"/>
</dbReference>
<dbReference type="GO" id="GO:0046872">
    <property type="term" value="F:metal ion binding"/>
    <property type="evidence" value="ECO:0007669"/>
    <property type="project" value="UniProtKB-KW"/>
</dbReference>
<dbReference type="GO" id="GO:0051537">
    <property type="term" value="F:2 iron, 2 sulfur cluster binding"/>
    <property type="evidence" value="ECO:0007669"/>
    <property type="project" value="UniProtKB-KW"/>
</dbReference>
<accession>A0A318RP04</accession>
<protein>
    <submittedName>
        <fullName evidence="8">2Fe-2S ferredoxin</fullName>
    </submittedName>
</protein>
<evidence type="ECO:0000256" key="6">
    <source>
        <dbReference type="ARBA" id="ARBA00034078"/>
    </source>
</evidence>
<keyword evidence="3" id="KW-0479">Metal-binding</keyword>
<feature type="domain" description="2Fe-2S ferredoxin-type" evidence="7">
    <location>
        <begin position="1"/>
        <end position="106"/>
    </location>
</feature>
<dbReference type="GO" id="GO:0140647">
    <property type="term" value="P:P450-containing electron transport chain"/>
    <property type="evidence" value="ECO:0007669"/>
    <property type="project" value="InterPro"/>
</dbReference>
<name>A0A318RP04_WILLI</name>
<evidence type="ECO:0000256" key="5">
    <source>
        <dbReference type="ARBA" id="ARBA00023014"/>
    </source>
</evidence>
<comment type="caution">
    <text evidence="8">The sequence shown here is derived from an EMBL/GenBank/DDBJ whole genome shotgun (WGS) entry which is preliminary data.</text>
</comment>
<reference evidence="8 9" key="1">
    <citation type="submission" date="2018-06" db="EMBL/GenBank/DDBJ databases">
        <title>Genomic Encyclopedia of Type Strains, Phase IV (KMG-IV): sequencing the most valuable type-strain genomes for metagenomic binning, comparative biology and taxonomic classification.</title>
        <authorList>
            <person name="Goeker M."/>
        </authorList>
    </citation>
    <scope>NUCLEOTIDE SEQUENCE [LARGE SCALE GENOMIC DNA]</scope>
    <source>
        <strain evidence="8 9">DSM 45521</strain>
    </source>
</reference>
<dbReference type="SUPFAM" id="SSF54292">
    <property type="entry name" value="2Fe-2S ferredoxin-like"/>
    <property type="match status" value="1"/>
</dbReference>
<evidence type="ECO:0000256" key="1">
    <source>
        <dbReference type="ARBA" id="ARBA00010914"/>
    </source>
</evidence>
<keyword evidence="5" id="KW-0411">Iron-sulfur</keyword>
<dbReference type="PANTHER" id="PTHR23426">
    <property type="entry name" value="FERREDOXIN/ADRENODOXIN"/>
    <property type="match status" value="1"/>
</dbReference>
<dbReference type="InterPro" id="IPR036010">
    <property type="entry name" value="2Fe-2S_ferredoxin-like_sf"/>
</dbReference>
<organism evidence="8 9">
    <name type="scientific">Williamsia limnetica</name>
    <dbReference type="NCBI Taxonomy" id="882452"/>
    <lineage>
        <taxon>Bacteria</taxon>
        <taxon>Bacillati</taxon>
        <taxon>Actinomycetota</taxon>
        <taxon>Actinomycetes</taxon>
        <taxon>Mycobacteriales</taxon>
        <taxon>Nocardiaceae</taxon>
        <taxon>Williamsia</taxon>
    </lineage>
</organism>
<keyword evidence="2" id="KW-0001">2Fe-2S</keyword>
<keyword evidence="9" id="KW-1185">Reference proteome</keyword>
<dbReference type="PROSITE" id="PS00814">
    <property type="entry name" value="ADX"/>
    <property type="match status" value="1"/>
</dbReference>
<evidence type="ECO:0000256" key="2">
    <source>
        <dbReference type="ARBA" id="ARBA00022714"/>
    </source>
</evidence>
<evidence type="ECO:0000313" key="8">
    <source>
        <dbReference type="EMBL" id="PYE19321.1"/>
    </source>
</evidence>
<evidence type="ECO:0000259" key="7">
    <source>
        <dbReference type="PROSITE" id="PS51085"/>
    </source>
</evidence>
<comment type="cofactor">
    <cofactor evidence="6">
        <name>[2Fe-2S] cluster</name>
        <dbReference type="ChEBI" id="CHEBI:190135"/>
    </cofactor>
</comment>
<dbReference type="InterPro" id="IPR018298">
    <property type="entry name" value="Adrenodoxin_Fe-S_BS"/>
</dbReference>
<dbReference type="AlphaFoldDB" id="A0A318RP04"/>
<dbReference type="GO" id="GO:0005829">
    <property type="term" value="C:cytosol"/>
    <property type="evidence" value="ECO:0007669"/>
    <property type="project" value="TreeGrafter"/>
</dbReference>
<dbReference type="Pfam" id="PF00111">
    <property type="entry name" value="Fer2"/>
    <property type="match status" value="1"/>
</dbReference>
<comment type="similarity">
    <text evidence="1">Belongs to the adrenodoxin/putidaredoxin family.</text>
</comment>
<dbReference type="GO" id="GO:0009055">
    <property type="term" value="F:electron transfer activity"/>
    <property type="evidence" value="ECO:0007669"/>
    <property type="project" value="TreeGrafter"/>
</dbReference>
<dbReference type="PRINTS" id="PR00355">
    <property type="entry name" value="ADRENODOXIN"/>
</dbReference>
<dbReference type="Gene3D" id="3.10.20.30">
    <property type="match status" value="1"/>
</dbReference>
<dbReference type="InterPro" id="IPR001055">
    <property type="entry name" value="Adrenodoxin-like"/>
</dbReference>
<dbReference type="OrthoDB" id="9799640at2"/>